<feature type="domain" description="DH" evidence="5">
    <location>
        <begin position="67"/>
        <end position="254"/>
    </location>
</feature>
<keyword evidence="2" id="KW-0344">Guanine-nucleotide releasing factor</keyword>
<dbReference type="GO" id="GO:0051496">
    <property type="term" value="P:positive regulation of stress fiber assembly"/>
    <property type="evidence" value="ECO:0007669"/>
    <property type="project" value="TreeGrafter"/>
</dbReference>
<evidence type="ECO:0000256" key="3">
    <source>
        <dbReference type="SAM" id="Coils"/>
    </source>
</evidence>
<dbReference type="GO" id="GO:0030036">
    <property type="term" value="P:actin cytoskeleton organization"/>
    <property type="evidence" value="ECO:0007669"/>
    <property type="project" value="TreeGrafter"/>
</dbReference>
<dbReference type="GO" id="GO:0005085">
    <property type="term" value="F:guanyl-nucleotide exchange factor activity"/>
    <property type="evidence" value="ECO:0007669"/>
    <property type="project" value="UniProtKB-KW"/>
</dbReference>
<dbReference type="SUPFAM" id="SSF50978">
    <property type="entry name" value="WD40 repeat-like"/>
    <property type="match status" value="1"/>
</dbReference>
<feature type="region of interest" description="Disordered" evidence="4">
    <location>
        <begin position="1"/>
        <end position="21"/>
    </location>
</feature>
<dbReference type="EMBL" id="JARGDH010000005">
    <property type="protein sequence ID" value="KAL0268290.1"/>
    <property type="molecule type" value="Genomic_DNA"/>
</dbReference>
<dbReference type="PANTHER" id="PTHR12877:SF7">
    <property type="entry name" value="RHO GUANINE NUCLEOTIDE EXCHANGE FACTOR 10-LIKE PROTEIN"/>
    <property type="match status" value="1"/>
</dbReference>
<accession>A0AAW2HEU5</accession>
<feature type="compositionally biased region" description="Polar residues" evidence="4">
    <location>
        <begin position="1"/>
        <end position="10"/>
    </location>
</feature>
<dbReference type="InterPro" id="IPR015943">
    <property type="entry name" value="WD40/YVTN_repeat-like_dom_sf"/>
</dbReference>
<feature type="region of interest" description="Disordered" evidence="4">
    <location>
        <begin position="35"/>
        <end position="57"/>
    </location>
</feature>
<dbReference type="EMBL" id="JARGDH010000005">
    <property type="protein sequence ID" value="KAL0268291.1"/>
    <property type="molecule type" value="Genomic_DNA"/>
</dbReference>
<dbReference type="FunFam" id="1.20.900.10:FF:000003">
    <property type="entry name" value="Rho guanine nucleotide exchange factor 10 like"/>
    <property type="match status" value="1"/>
</dbReference>
<dbReference type="Pfam" id="PF00621">
    <property type="entry name" value="RhoGEF"/>
    <property type="match status" value="1"/>
</dbReference>
<dbReference type="InterPro" id="IPR000219">
    <property type="entry name" value="DH_dom"/>
</dbReference>
<dbReference type="Pfam" id="PF19056">
    <property type="entry name" value="WD40_2"/>
    <property type="match status" value="1"/>
</dbReference>
<dbReference type="AlphaFoldDB" id="A0AAW2HEU5"/>
<evidence type="ECO:0000256" key="2">
    <source>
        <dbReference type="ARBA" id="ARBA00022658"/>
    </source>
</evidence>
<dbReference type="SUPFAM" id="SSF48065">
    <property type="entry name" value="DBL homology domain (DH-domain)"/>
    <property type="match status" value="1"/>
</dbReference>
<feature type="coiled-coil region" evidence="3">
    <location>
        <begin position="234"/>
        <end position="267"/>
    </location>
</feature>
<evidence type="ECO:0000256" key="1">
    <source>
        <dbReference type="ARBA" id="ARBA00022553"/>
    </source>
</evidence>
<dbReference type="PROSITE" id="PS50010">
    <property type="entry name" value="DH_2"/>
    <property type="match status" value="1"/>
</dbReference>
<keyword evidence="1" id="KW-0597">Phosphoprotein</keyword>
<keyword evidence="3" id="KW-0175">Coiled coil</keyword>
<dbReference type="SUPFAM" id="SSF50729">
    <property type="entry name" value="PH domain-like"/>
    <property type="match status" value="1"/>
</dbReference>
<dbReference type="SMART" id="SM00325">
    <property type="entry name" value="RhoGEF"/>
    <property type="match status" value="1"/>
</dbReference>
<dbReference type="GO" id="GO:0005737">
    <property type="term" value="C:cytoplasm"/>
    <property type="evidence" value="ECO:0007669"/>
    <property type="project" value="UniProtKB-ARBA"/>
</dbReference>
<dbReference type="InterPro" id="IPR035899">
    <property type="entry name" value="DBL_dom_sf"/>
</dbReference>
<dbReference type="InterPro" id="IPR036322">
    <property type="entry name" value="WD40_repeat_dom_sf"/>
</dbReference>
<proteinExistence type="predicted"/>
<name>A0AAW2HEU5_9NEOP</name>
<dbReference type="CDD" id="cd00160">
    <property type="entry name" value="RhoGEF"/>
    <property type="match status" value="1"/>
</dbReference>
<dbReference type="PANTHER" id="PTHR12877">
    <property type="entry name" value="RHO GUANINE NUCLEOTIDE EXCHANGE FACTOR"/>
    <property type="match status" value="1"/>
</dbReference>
<evidence type="ECO:0000256" key="4">
    <source>
        <dbReference type="SAM" id="MobiDB-lite"/>
    </source>
</evidence>
<protein>
    <recommendedName>
        <fullName evidence="5">DH domain-containing protein</fullName>
    </recommendedName>
</protein>
<reference evidence="6" key="1">
    <citation type="journal article" date="2024" name="Gigascience">
        <title>Chromosome-level genome of the poultry shaft louse Menopon gallinae provides insight into the host-switching and adaptive evolution of parasitic lice.</title>
        <authorList>
            <person name="Xu Y."/>
            <person name="Ma L."/>
            <person name="Liu S."/>
            <person name="Liang Y."/>
            <person name="Liu Q."/>
            <person name="He Z."/>
            <person name="Tian L."/>
            <person name="Duan Y."/>
            <person name="Cai W."/>
            <person name="Li H."/>
            <person name="Song F."/>
        </authorList>
    </citation>
    <scope>NUCLEOTIDE SEQUENCE</scope>
    <source>
        <strain evidence="6">Cailab_2023a</strain>
    </source>
</reference>
<sequence>MRRGSSNQYELDNGQDRISVGGKMPLLSEVDEEGFAQSGGNATSFPRRQLPPTLPPAPPNLTPQQLKRRHIVAAIVHSENSYVATLQRLVNDYKKPLEESSPAILSSNKISTLFLRLPEILQCHTLFRIALAEAIRTWDKDERIGDVFVASFSKSIVLDVYSGFINNFSIAMDLAKTEAKRKSALADFLKVKQISSHDRLSFFGLMVKPVQRFPQFILFLQDLLKHTPQGHHDRMSLQLALTQLESLAEMLNERKRESEQFQAFKEMLRHVSGKFARPSLSDSDRYLLREDNVTQLEFNQSGMVTKSKSRRLLLLNDLLVCVSVAPKSADDFTSNERLTLKWSHPVTDIEIQDTSASPTLSRLLTAGLNRSGSLKKEQTNSENGTSQTVDSICQEMADLMHDYEVLSRITELVGTLRGTYKELTVDSMKGILHEIQSAIQQKDEAMSWVDSCCLQITLKSKNKEETITFQTDNPSVKKEWTTELRLAQLALDINNSPAWEIPEEEQRPSTKMPLFVKAQSIYSSKHQTEVRCGCFYSITNSKSGAGLRRPRHQNYLWVCSSDGVSSHISIMAQQPHQASQLKTVQAFHLVETNVTCMEFVKGVDGSCLEGDSVWMGTDSCRILIYSAAEPEKEEQIASLTVPSSVIQIRYHGDNVFVAISNGNLLLYQRNESGSWPTSPSVTTTLGSDPVSCLLPINTFPPTPPAETRSRSIACTPEKSRGVSASCTNTWET</sequence>
<comment type="caution">
    <text evidence="6">The sequence shown here is derived from an EMBL/GenBank/DDBJ whole genome shotgun (WGS) entry which is preliminary data.</text>
</comment>
<dbReference type="Gene3D" id="1.20.900.10">
    <property type="entry name" value="Dbl homology (DH) domain"/>
    <property type="match status" value="1"/>
</dbReference>
<evidence type="ECO:0000313" key="6">
    <source>
        <dbReference type="EMBL" id="KAL0268292.1"/>
    </source>
</evidence>
<dbReference type="Pfam" id="PF19057">
    <property type="entry name" value="PH_19"/>
    <property type="match status" value="1"/>
</dbReference>
<dbReference type="Gene3D" id="2.30.29.30">
    <property type="entry name" value="Pleckstrin-homology domain (PH domain)/Phosphotyrosine-binding domain (PTB)"/>
    <property type="match status" value="1"/>
</dbReference>
<organism evidence="6">
    <name type="scientific">Menopon gallinae</name>
    <name type="common">poultry shaft louse</name>
    <dbReference type="NCBI Taxonomy" id="328185"/>
    <lineage>
        <taxon>Eukaryota</taxon>
        <taxon>Metazoa</taxon>
        <taxon>Ecdysozoa</taxon>
        <taxon>Arthropoda</taxon>
        <taxon>Hexapoda</taxon>
        <taxon>Insecta</taxon>
        <taxon>Pterygota</taxon>
        <taxon>Neoptera</taxon>
        <taxon>Paraneoptera</taxon>
        <taxon>Psocodea</taxon>
        <taxon>Troctomorpha</taxon>
        <taxon>Phthiraptera</taxon>
        <taxon>Amblycera</taxon>
        <taxon>Menoponidae</taxon>
        <taxon>Menopon</taxon>
    </lineage>
</organism>
<dbReference type="InterPro" id="IPR011993">
    <property type="entry name" value="PH-like_dom_sf"/>
</dbReference>
<dbReference type="EMBL" id="JARGDH010000005">
    <property type="protein sequence ID" value="KAL0268289.1"/>
    <property type="molecule type" value="Genomic_DNA"/>
</dbReference>
<dbReference type="Gene3D" id="2.130.10.10">
    <property type="entry name" value="YVTN repeat-like/Quinoprotein amine dehydrogenase"/>
    <property type="match status" value="1"/>
</dbReference>
<evidence type="ECO:0000259" key="5">
    <source>
        <dbReference type="PROSITE" id="PS50010"/>
    </source>
</evidence>
<dbReference type="InterPro" id="IPR039919">
    <property type="entry name" value="ARHGEF10/ARHGEF17"/>
</dbReference>
<gene>
    <name evidence="6" type="ORF">PYX00_010290</name>
</gene>
<dbReference type="EMBL" id="JARGDH010000005">
    <property type="protein sequence ID" value="KAL0268292.1"/>
    <property type="molecule type" value="Genomic_DNA"/>
</dbReference>